<dbReference type="Pfam" id="PF22113">
    <property type="entry name" value="Mtrc-MtrF_II-IV_dom"/>
    <property type="match status" value="3"/>
</dbReference>
<dbReference type="PROSITE" id="PS51257">
    <property type="entry name" value="PROKAR_LIPOPROTEIN"/>
    <property type="match status" value="1"/>
</dbReference>
<dbReference type="PANTHER" id="PTHR35038:SF8">
    <property type="entry name" value="C-TYPE POLYHEME CYTOCHROME OMCC"/>
    <property type="match status" value="1"/>
</dbReference>
<feature type="signal peptide" evidence="2">
    <location>
        <begin position="1"/>
        <end position="21"/>
    </location>
</feature>
<dbReference type="EMBL" id="CP001940">
    <property type="protein sequence ID" value="ADH86938.1"/>
    <property type="molecule type" value="Genomic_DNA"/>
</dbReference>
<dbReference type="InterPro" id="IPR036280">
    <property type="entry name" value="Multihaem_cyt_sf"/>
</dbReference>
<feature type="domain" description="Outer membrane cytochrome MtrC/MtrF-like" evidence="3">
    <location>
        <begin position="713"/>
        <end position="802"/>
    </location>
</feature>
<dbReference type="InParanoid" id="D6Z6V1"/>
<dbReference type="InterPro" id="IPR054337">
    <property type="entry name" value="Mtrc-MtrF-like_dom_II/IV"/>
</dbReference>
<dbReference type="RefSeq" id="WP_013164452.1">
    <property type="nucleotide sequence ID" value="NC_014216.1"/>
</dbReference>
<keyword evidence="5" id="KW-1185">Reference proteome</keyword>
<keyword evidence="1 2" id="KW-0732">Signal</keyword>
<dbReference type="AlphaFoldDB" id="D6Z6V1"/>
<dbReference type="NCBIfam" id="TIGR03507">
    <property type="entry name" value="decahem_SO1788"/>
    <property type="match status" value="1"/>
</dbReference>
<sequence length="806" mass="85594">MKKKWYLGRLLAIGLLGGSLALFGCSGDDGKKGAAGADGADGIDGVDGIPGPPGPAGESLSIKASDAHQAMRAASVWGSEIDEVTVNNGEITITFTIDDARYDAAPEAVNAEITIAKWVESEGSWINLLQRSVGGGDDARVIRGGNLRVDNPLAKIPGVEVDGGRQFTYTYASDSDGRFGVSAGTPLDFTNAPLWRGADDQDPAYYCDDDADCATYVQGLIDKINADGAWEANGTYRVAVTGRDRDADYVRFAAVADVTLAGGSVDDVGAPAPTNQIAQSSCTTCHGERLAFPRNKVHGEQRPNVNVCFNCHNSYTFDADASVAAADGWVNISMLNMIHKIHSGIEGYTVDGYEYEDVSFPDWTFARPGNTKNCVACHVEDEGYGGGWNSLAKRNQSCLTCHGEGGYDDVVFGLHGENLPSGNCLECHSTAGVQYADRWHGISERQDELLAQQEDYFFKLISVENAVAGSDATVTWQLVDAEGEPYELGTDITIGGVRVQLGWGLDDGLADDWINDPADRGRPVREGDHAIQADDVTVVTTMETLPGVATAGLRGFVALQSNITVDGVNLFPTAVVQPFVLTAALVEEDDFADLRRNTVNASTVGGRGGSCLSCHGTIVYHGGAGWSANNNIQACVTCHSAGSVTVGTNRSWVEPGDSYDMMYLMHMIHSSEDNLNTESPLLYPNDMPGRCHACHTGSDNDALGNPINVNVYMEGAETNCNLCHAGAVNPGRLGVVSDWNEDYDGPGNGGANTPMASLCFSCHQNWDDYNAARFHMTNLGGDLIGGVDIDAESMEGCATCHGTLRP</sequence>
<proteinExistence type="predicted"/>
<dbReference type="Gene3D" id="3.90.10.10">
    <property type="entry name" value="Cytochrome C3"/>
    <property type="match status" value="2"/>
</dbReference>
<dbReference type="PANTHER" id="PTHR35038">
    <property type="entry name" value="DISSIMILATORY SULFITE REDUCTASE SIRA"/>
    <property type="match status" value="1"/>
</dbReference>
<accession>D6Z6V1</accession>
<dbReference type="STRING" id="589865.DaAHT2_2273"/>
<dbReference type="KEGG" id="dak:DaAHT2_2273"/>
<gene>
    <name evidence="4" type="ordered locus">DaAHT2_2273</name>
</gene>
<feature type="domain" description="Outer membrane cytochrome MtrC/MtrF-like" evidence="3">
    <location>
        <begin position="609"/>
        <end position="701"/>
    </location>
</feature>
<organism evidence="4 5">
    <name type="scientific">Desulfurivibrio alkaliphilus (strain DSM 19089 / UNIQEM U267 / AHT2)</name>
    <dbReference type="NCBI Taxonomy" id="589865"/>
    <lineage>
        <taxon>Bacteria</taxon>
        <taxon>Pseudomonadati</taxon>
        <taxon>Thermodesulfobacteriota</taxon>
        <taxon>Desulfobulbia</taxon>
        <taxon>Desulfobulbales</taxon>
        <taxon>Desulfobulbaceae</taxon>
        <taxon>Desulfurivibrio</taxon>
    </lineage>
</organism>
<dbReference type="HOGENOM" id="CLU_349427_0_0_7"/>
<dbReference type="Proteomes" id="UP000001508">
    <property type="component" value="Chromosome"/>
</dbReference>
<evidence type="ECO:0000256" key="2">
    <source>
        <dbReference type="SAM" id="SignalP"/>
    </source>
</evidence>
<feature type="chain" id="PRO_5003091366" description="Outer membrane cytochrome MtrC/MtrF-like domain-containing protein" evidence="2">
    <location>
        <begin position="22"/>
        <end position="806"/>
    </location>
</feature>
<dbReference type="InterPro" id="IPR020014">
    <property type="entry name" value="Decahaem_cyt-c_OmcA/MtrC"/>
</dbReference>
<evidence type="ECO:0000313" key="4">
    <source>
        <dbReference type="EMBL" id="ADH86938.1"/>
    </source>
</evidence>
<evidence type="ECO:0000313" key="5">
    <source>
        <dbReference type="Proteomes" id="UP000001508"/>
    </source>
</evidence>
<dbReference type="SUPFAM" id="SSF48695">
    <property type="entry name" value="Multiheme cytochromes"/>
    <property type="match status" value="2"/>
</dbReference>
<feature type="domain" description="Outer membrane cytochrome MtrC/MtrF-like" evidence="3">
    <location>
        <begin position="277"/>
        <end position="440"/>
    </location>
</feature>
<evidence type="ECO:0000256" key="1">
    <source>
        <dbReference type="ARBA" id="ARBA00022729"/>
    </source>
</evidence>
<dbReference type="OrthoDB" id="5468580at2"/>
<evidence type="ECO:0000259" key="3">
    <source>
        <dbReference type="Pfam" id="PF22113"/>
    </source>
</evidence>
<dbReference type="InterPro" id="IPR051829">
    <property type="entry name" value="Multiheme_Cytochr_ET"/>
</dbReference>
<protein>
    <recommendedName>
        <fullName evidence="3">Outer membrane cytochrome MtrC/MtrF-like domain-containing protein</fullName>
    </recommendedName>
</protein>
<dbReference type="eggNOG" id="COG3303">
    <property type="taxonomic scope" value="Bacteria"/>
</dbReference>
<reference evidence="5" key="1">
    <citation type="submission" date="2010-02" db="EMBL/GenBank/DDBJ databases">
        <title>Complete sequence of Desulfurivibrio alkaliphilus AHT2.</title>
        <authorList>
            <consortium name="US DOE Joint Genome Institute"/>
            <person name="Pitluck S."/>
            <person name="Chertkov O."/>
            <person name="Detter J.C."/>
            <person name="Han C."/>
            <person name="Tapia R."/>
            <person name="Larimer F."/>
            <person name="Land M."/>
            <person name="Hauser L."/>
            <person name="Kyrpides N."/>
            <person name="Mikhailova N."/>
            <person name="Sorokin D.Y."/>
            <person name="Muyzer G."/>
            <person name="Woyke T."/>
        </authorList>
    </citation>
    <scope>NUCLEOTIDE SEQUENCE [LARGE SCALE GENOMIC DNA]</scope>
    <source>
        <strain evidence="5">DSM 19089 / UNIQEM U267 / AHT2</strain>
    </source>
</reference>
<dbReference type="Gene3D" id="1.20.5.320">
    <property type="entry name" value="6-Phosphogluconate Dehydrogenase, domain 3"/>
    <property type="match status" value="1"/>
</dbReference>
<name>D6Z6V1_DESAT</name>
<dbReference type="CDD" id="cd08168">
    <property type="entry name" value="Cytochrom_C3"/>
    <property type="match status" value="1"/>
</dbReference>